<evidence type="ECO:0000256" key="2">
    <source>
        <dbReference type="SAM" id="Phobius"/>
    </source>
</evidence>
<name>E4Z4W1_OIKDI</name>
<protein>
    <submittedName>
        <fullName evidence="3">Uncharacterized protein</fullName>
    </submittedName>
</protein>
<gene>
    <name evidence="3" type="ORF">GSOID_T00026461001</name>
</gene>
<reference evidence="3" key="1">
    <citation type="journal article" date="2010" name="Science">
        <title>Plasticity of animal genome architecture unmasked by rapid evolution of a pelagic tunicate.</title>
        <authorList>
            <person name="Denoeud F."/>
            <person name="Henriet S."/>
            <person name="Mungpakdee S."/>
            <person name="Aury J.M."/>
            <person name="Da Silva C."/>
            <person name="Brinkmann H."/>
            <person name="Mikhaleva J."/>
            <person name="Olsen L.C."/>
            <person name="Jubin C."/>
            <person name="Canestro C."/>
            <person name="Bouquet J.M."/>
            <person name="Danks G."/>
            <person name="Poulain J."/>
            <person name="Campsteijn C."/>
            <person name="Adamski M."/>
            <person name="Cross I."/>
            <person name="Yadetie F."/>
            <person name="Muffato M."/>
            <person name="Louis A."/>
            <person name="Butcher S."/>
            <person name="Tsagkogeorga G."/>
            <person name="Konrad A."/>
            <person name="Singh S."/>
            <person name="Jensen M.F."/>
            <person name="Cong E.H."/>
            <person name="Eikeseth-Otteraa H."/>
            <person name="Noel B."/>
            <person name="Anthouard V."/>
            <person name="Porcel B.M."/>
            <person name="Kachouri-Lafond R."/>
            <person name="Nishino A."/>
            <person name="Ugolini M."/>
            <person name="Chourrout P."/>
            <person name="Nishida H."/>
            <person name="Aasland R."/>
            <person name="Huzurbazar S."/>
            <person name="Westhof E."/>
            <person name="Delsuc F."/>
            <person name="Lehrach H."/>
            <person name="Reinhardt R."/>
            <person name="Weissenbach J."/>
            <person name="Roy S.W."/>
            <person name="Artiguenave F."/>
            <person name="Postlethwait J.H."/>
            <person name="Manak J.R."/>
            <person name="Thompson E.M."/>
            <person name="Jaillon O."/>
            <person name="Du Pasquier L."/>
            <person name="Boudinot P."/>
            <person name="Liberles D.A."/>
            <person name="Volff J.N."/>
            <person name="Philippe H."/>
            <person name="Lenhard B."/>
            <person name="Roest Crollius H."/>
            <person name="Wincker P."/>
            <person name="Chourrout D."/>
        </authorList>
    </citation>
    <scope>NUCLEOTIDE SEQUENCE [LARGE SCALE GENOMIC DNA]</scope>
</reference>
<dbReference type="Proteomes" id="UP000011014">
    <property type="component" value="Unassembled WGS sequence"/>
</dbReference>
<sequence length="353" mass="39119">MLFAKLIYAHFAASFGVNDFEEKLLLEYVKSSALALGVSNSTIYPKLVLADENVWIGNDADHFQTLDRKWLKWQLLHLCSPDICALTDELGTVISTSKKEDLFHAQYKPVNISDFIPLPSFASNFLVMTPDLKTTESGSQTQFQDLPDNSSTPYCAQNFCQTLASKCEYYSFCAKCEDSCVPLGSCKAPAKSKKDPISPVLVAIITLSIFIGLVAAGCQRNKTAEREPESTREVCSIEEVTEDTTEEGAVFTDNERQSESPRAPLINNPPAKNAYNESSGYSSMTTADPIDTSGKLELFRLGMDVAMKKVGSKMKTGIDRIFDKTLQDLVRGVKNAKGHEREYILEAVEEIRE</sequence>
<keyword evidence="2" id="KW-0472">Membrane</keyword>
<evidence type="ECO:0000256" key="1">
    <source>
        <dbReference type="SAM" id="MobiDB-lite"/>
    </source>
</evidence>
<dbReference type="AlphaFoldDB" id="E4Z4W1"/>
<feature type="non-terminal residue" evidence="3">
    <location>
        <position position="353"/>
    </location>
</feature>
<organism evidence="3">
    <name type="scientific">Oikopleura dioica</name>
    <name type="common">Tunicate</name>
    <dbReference type="NCBI Taxonomy" id="34765"/>
    <lineage>
        <taxon>Eukaryota</taxon>
        <taxon>Metazoa</taxon>
        <taxon>Chordata</taxon>
        <taxon>Tunicata</taxon>
        <taxon>Appendicularia</taxon>
        <taxon>Copelata</taxon>
        <taxon>Oikopleuridae</taxon>
        <taxon>Oikopleura</taxon>
    </lineage>
</organism>
<dbReference type="EMBL" id="FN657456">
    <property type="protein sequence ID" value="CBY42739.1"/>
    <property type="molecule type" value="Genomic_DNA"/>
</dbReference>
<proteinExistence type="predicted"/>
<evidence type="ECO:0000313" key="3">
    <source>
        <dbReference type="EMBL" id="CBY42739.1"/>
    </source>
</evidence>
<accession>E4Z4W1</accession>
<keyword evidence="2" id="KW-0812">Transmembrane</keyword>
<keyword evidence="2" id="KW-1133">Transmembrane helix</keyword>
<feature type="transmembrane region" description="Helical" evidence="2">
    <location>
        <begin position="197"/>
        <end position="216"/>
    </location>
</feature>
<feature type="region of interest" description="Disordered" evidence="1">
    <location>
        <begin position="250"/>
        <end position="283"/>
    </location>
</feature>